<keyword evidence="1" id="KW-0732">Signal</keyword>
<dbReference type="AlphaFoldDB" id="A0A820JTP8"/>
<dbReference type="Proteomes" id="UP000663881">
    <property type="component" value="Unassembled WGS sequence"/>
</dbReference>
<dbReference type="PANTHER" id="PTHR31263:SF0">
    <property type="entry name" value="CELLULASE FAMILY PROTEIN (AFU_ORTHOLOGUE AFUA_5G14560)"/>
    <property type="match status" value="1"/>
</dbReference>
<feature type="signal peptide" evidence="1">
    <location>
        <begin position="1"/>
        <end position="17"/>
    </location>
</feature>
<gene>
    <name evidence="2" type="ORF">OKA104_LOCUS47682</name>
</gene>
<proteinExistence type="predicted"/>
<organism evidence="2 3">
    <name type="scientific">Adineta steineri</name>
    <dbReference type="NCBI Taxonomy" id="433720"/>
    <lineage>
        <taxon>Eukaryota</taxon>
        <taxon>Metazoa</taxon>
        <taxon>Spiralia</taxon>
        <taxon>Gnathifera</taxon>
        <taxon>Rotifera</taxon>
        <taxon>Eurotatoria</taxon>
        <taxon>Bdelloidea</taxon>
        <taxon>Adinetida</taxon>
        <taxon>Adinetidae</taxon>
        <taxon>Adineta</taxon>
    </lineage>
</organism>
<evidence type="ECO:0000313" key="2">
    <source>
        <dbReference type="EMBL" id="CAF4329312.1"/>
    </source>
</evidence>
<evidence type="ECO:0000256" key="1">
    <source>
        <dbReference type="SAM" id="SignalP"/>
    </source>
</evidence>
<comment type="caution">
    <text evidence="2">The sequence shown here is derived from an EMBL/GenBank/DDBJ whole genome shotgun (WGS) entry which is preliminary data.</text>
</comment>
<reference evidence="2" key="1">
    <citation type="submission" date="2021-02" db="EMBL/GenBank/DDBJ databases">
        <authorList>
            <person name="Nowell W R."/>
        </authorList>
    </citation>
    <scope>NUCLEOTIDE SEQUENCE</scope>
</reference>
<dbReference type="EMBL" id="CAJOAY010019332">
    <property type="protein sequence ID" value="CAF4329312.1"/>
    <property type="molecule type" value="Genomic_DNA"/>
</dbReference>
<sequence length="84" mass="9073">MLASVAVVYLLLTTIYSYQPPFSTSGNSVVDSSGTAVKLRCVNWAGSMETLLPEGLQHNSIDGIALLIQQMNFNCVRLTYSTAT</sequence>
<accession>A0A820JTP8</accession>
<evidence type="ECO:0000313" key="3">
    <source>
        <dbReference type="Proteomes" id="UP000663881"/>
    </source>
</evidence>
<feature type="non-terminal residue" evidence="2">
    <location>
        <position position="84"/>
    </location>
</feature>
<feature type="chain" id="PRO_5032720981" evidence="1">
    <location>
        <begin position="18"/>
        <end position="84"/>
    </location>
</feature>
<dbReference type="SUPFAM" id="SSF51445">
    <property type="entry name" value="(Trans)glycosidases"/>
    <property type="match status" value="1"/>
</dbReference>
<protein>
    <submittedName>
        <fullName evidence="2">Uncharacterized protein</fullName>
    </submittedName>
</protein>
<dbReference type="PANTHER" id="PTHR31263">
    <property type="entry name" value="CELLULASE FAMILY PROTEIN (AFU_ORTHOLOGUE AFUA_5G14560)"/>
    <property type="match status" value="1"/>
</dbReference>
<dbReference type="Gene3D" id="3.20.20.80">
    <property type="entry name" value="Glycosidases"/>
    <property type="match status" value="1"/>
</dbReference>
<dbReference type="InterPro" id="IPR017853">
    <property type="entry name" value="GH"/>
</dbReference>
<name>A0A820JTP8_9BILA</name>